<sequence>KSIRAYKHDPIPKETIEEILRLTIHAPSAINLQPWEFIVVTGEEKERLSRKLIKAYKEKQISCSPGNVKPLPETYRQRGIASSESMEPYLKQIGVPFKQFTNEGSCNFYGAPVAIIICLDDSFSKARMVDIGVALGYLVLSAHGFGLATCPIGLIAAYEDEIKDLLNIPENKNVIIGIVLGYPDWENPVSRYKSPRENLDKLVRWIG</sequence>
<comment type="cofactor">
    <cofactor evidence="1">
        <name>FMN</name>
        <dbReference type="ChEBI" id="CHEBI:58210"/>
    </cofactor>
</comment>
<comment type="similarity">
    <text evidence="2">Belongs to the nitroreductase family.</text>
</comment>
<evidence type="ECO:0000313" key="7">
    <source>
        <dbReference type="EMBL" id="GAH48340.1"/>
    </source>
</evidence>
<evidence type="ECO:0000259" key="6">
    <source>
        <dbReference type="Pfam" id="PF00881"/>
    </source>
</evidence>
<dbReference type="GO" id="GO:0016491">
    <property type="term" value="F:oxidoreductase activity"/>
    <property type="evidence" value="ECO:0007669"/>
    <property type="project" value="UniProtKB-KW"/>
</dbReference>
<reference evidence="7" key="1">
    <citation type="journal article" date="2014" name="Front. Microbiol.">
        <title>High frequency of phylogenetically diverse reductive dehalogenase-homologous genes in deep subseafloor sedimentary metagenomes.</title>
        <authorList>
            <person name="Kawai M."/>
            <person name="Futagami T."/>
            <person name="Toyoda A."/>
            <person name="Takaki Y."/>
            <person name="Nishi S."/>
            <person name="Hori S."/>
            <person name="Arai W."/>
            <person name="Tsubouchi T."/>
            <person name="Morono Y."/>
            <person name="Uchiyama I."/>
            <person name="Ito T."/>
            <person name="Fujiyama A."/>
            <person name="Inagaki F."/>
            <person name="Takami H."/>
        </authorList>
    </citation>
    <scope>NUCLEOTIDE SEQUENCE</scope>
    <source>
        <strain evidence="7">Expedition CK06-06</strain>
    </source>
</reference>
<name>X1GTZ0_9ZZZZ</name>
<feature type="non-terminal residue" evidence="7">
    <location>
        <position position="1"/>
    </location>
</feature>
<dbReference type="PANTHER" id="PTHR43673:SF2">
    <property type="entry name" value="NITROREDUCTASE"/>
    <property type="match status" value="1"/>
</dbReference>
<keyword evidence="5" id="KW-0560">Oxidoreductase</keyword>
<keyword evidence="3" id="KW-0285">Flavoprotein</keyword>
<comment type="caution">
    <text evidence="7">The sequence shown here is derived from an EMBL/GenBank/DDBJ whole genome shotgun (WGS) entry which is preliminary data.</text>
</comment>
<evidence type="ECO:0000256" key="3">
    <source>
        <dbReference type="ARBA" id="ARBA00022630"/>
    </source>
</evidence>
<dbReference type="CDD" id="cd02136">
    <property type="entry name" value="PnbA_NfnB-like"/>
    <property type="match status" value="1"/>
</dbReference>
<dbReference type="Pfam" id="PF00881">
    <property type="entry name" value="Nitroreductase"/>
    <property type="match status" value="1"/>
</dbReference>
<evidence type="ECO:0000256" key="4">
    <source>
        <dbReference type="ARBA" id="ARBA00022643"/>
    </source>
</evidence>
<dbReference type="AlphaFoldDB" id="X1GTZ0"/>
<gene>
    <name evidence="7" type="ORF">S03H2_37330</name>
</gene>
<proteinExistence type="inferred from homology"/>
<dbReference type="PANTHER" id="PTHR43673">
    <property type="entry name" value="NAD(P)H NITROREDUCTASE YDGI-RELATED"/>
    <property type="match status" value="1"/>
</dbReference>
<dbReference type="SUPFAM" id="SSF55469">
    <property type="entry name" value="FMN-dependent nitroreductase-like"/>
    <property type="match status" value="1"/>
</dbReference>
<evidence type="ECO:0000256" key="5">
    <source>
        <dbReference type="ARBA" id="ARBA00023002"/>
    </source>
</evidence>
<evidence type="ECO:0000256" key="2">
    <source>
        <dbReference type="ARBA" id="ARBA00007118"/>
    </source>
</evidence>
<dbReference type="InterPro" id="IPR000415">
    <property type="entry name" value="Nitroreductase-like"/>
</dbReference>
<dbReference type="Gene3D" id="3.40.109.10">
    <property type="entry name" value="NADH Oxidase"/>
    <property type="match status" value="1"/>
</dbReference>
<accession>X1GTZ0</accession>
<feature type="domain" description="Nitroreductase" evidence="6">
    <location>
        <begin position="1"/>
        <end position="182"/>
    </location>
</feature>
<protein>
    <recommendedName>
        <fullName evidence="6">Nitroreductase domain-containing protein</fullName>
    </recommendedName>
</protein>
<dbReference type="EMBL" id="BARU01022974">
    <property type="protein sequence ID" value="GAH48340.1"/>
    <property type="molecule type" value="Genomic_DNA"/>
</dbReference>
<evidence type="ECO:0000256" key="1">
    <source>
        <dbReference type="ARBA" id="ARBA00001917"/>
    </source>
</evidence>
<organism evidence="7">
    <name type="scientific">marine sediment metagenome</name>
    <dbReference type="NCBI Taxonomy" id="412755"/>
    <lineage>
        <taxon>unclassified sequences</taxon>
        <taxon>metagenomes</taxon>
        <taxon>ecological metagenomes</taxon>
    </lineage>
</organism>
<keyword evidence="4" id="KW-0288">FMN</keyword>
<dbReference type="InterPro" id="IPR029479">
    <property type="entry name" value="Nitroreductase"/>
</dbReference>